<keyword evidence="1" id="KW-0862">Zinc</keyword>
<dbReference type="Pfam" id="PF00078">
    <property type="entry name" value="RVT_1"/>
    <property type="match status" value="1"/>
</dbReference>
<dbReference type="Proteomes" id="UP000615446">
    <property type="component" value="Unassembled WGS sequence"/>
</dbReference>
<dbReference type="AlphaFoldDB" id="A0A8H3M8C0"/>
<proteinExistence type="predicted"/>
<reference evidence="4" key="1">
    <citation type="submission" date="2019-10" db="EMBL/GenBank/DDBJ databases">
        <title>Conservation and host-specific expression of non-tandemly repeated heterogenous ribosome RNA gene in arbuscular mycorrhizal fungi.</title>
        <authorList>
            <person name="Maeda T."/>
            <person name="Kobayashi Y."/>
            <person name="Nakagawa T."/>
            <person name="Ezawa T."/>
            <person name="Yamaguchi K."/>
            <person name="Bino T."/>
            <person name="Nishimoto Y."/>
            <person name="Shigenobu S."/>
            <person name="Kawaguchi M."/>
        </authorList>
    </citation>
    <scope>NUCLEOTIDE SEQUENCE</scope>
    <source>
        <strain evidence="4">HR1</strain>
    </source>
</reference>
<dbReference type="InterPro" id="IPR036691">
    <property type="entry name" value="Endo/exonu/phosph_ase_sf"/>
</dbReference>
<feature type="domain" description="CCHC-type" evidence="3">
    <location>
        <begin position="214"/>
        <end position="229"/>
    </location>
</feature>
<organism evidence="4 5">
    <name type="scientific">Rhizophagus clarus</name>
    <dbReference type="NCBI Taxonomy" id="94130"/>
    <lineage>
        <taxon>Eukaryota</taxon>
        <taxon>Fungi</taxon>
        <taxon>Fungi incertae sedis</taxon>
        <taxon>Mucoromycota</taxon>
        <taxon>Glomeromycotina</taxon>
        <taxon>Glomeromycetes</taxon>
        <taxon>Glomerales</taxon>
        <taxon>Glomeraceae</taxon>
        <taxon>Rhizophagus</taxon>
    </lineage>
</organism>
<feature type="region of interest" description="Disordered" evidence="2">
    <location>
        <begin position="246"/>
        <end position="306"/>
    </location>
</feature>
<feature type="region of interest" description="Disordered" evidence="2">
    <location>
        <begin position="1"/>
        <end position="68"/>
    </location>
</feature>
<sequence>MEDTEKIPSVALSPTAPPAVTQDNSILSRPEEHQLSPLDASFDNNLTQNSNIPPNHEQNIPPRDNTPLTIISADSYKAEIDTSSLSDVIFSGSTKKSKKKTSLLVVRFDFKEDLDAFVALKSLSVPDIADEQSINRSLPITSLFVAPATPEERTQEKQRTIQVTDIPIFLSEKAVRESFSSDGEIEKLNYVCKNGMYGKRQSPIFLTESTDKICFRCGDPFHVTKECPQANKSKIISAAQAWKNRTRSYADAAKQRKGNQNNNSNNSKGQEKGKGPSGSLNTPNGSSTLRPNNHSKASGPRPLINVHAPHNPALLSLISSLSPTPTKIVNNRSYGNCLNYTKIKRGKNSSTAPTLNIATLNVHSLTISKVEPIIDLMTSKNIHILALQEISVRKQNALFMFKKFSHRFRIILTTILHCYGGAVHFSMKIFNVYIKSKVTSTDGQLIADLQAKLTTNLQFNDDQDIYSIVLGDFNLSYEKYQQKLLQGKSPSPQEAIFDKLNNEFHFIDVTALLESDASKITTFDAAIGSSRIDYIWISPGIFNNILSHRISVVDSFTTDHKLVSASLLMPNLSQHRSPTNHKTVFNFKDMSAEQWDEYQKYVELRFTHYNDKLKPTEVNSKWTSIKLAIQDASRYKNAENEYLIPQRTCSFRGSHRIHFSPLYEKLRTILKCIKACRKALKRPSYEFSDLYKESVEIAISYDTTLTVPFTSDSTFNIIKLMELKDILTIEYNNDLRESQLQKIKDATIARESNLDGNQGKVIKSVMEHEVRSIVLDKVIDTDPTTNVDVLLTNPKDIKRKVNDHFQHAAQSVNEPKTIPHEWSDIFEPKHDIDASIYDELMAPSSLEELEAHIHKLPLGKAAGPSRIHNKFIKHLPVSLKIALLDLINDIFIHQQFPVDWNFANLYPIPKPKPWCCNLNNTRPITLLEPARKLTVSILTMRIDQGEVISPLLWCIYFDPLLTKLEQLQRGYKISDGSTSIHVPSKAYMDDITIITDSKENLKVLLTTADLFFELASIKINYDKVELLLRNDSAYDASPINLSFGDKIISIVPKSPKENIRILGVYFNVARCPKYNLRLIRDEIINFTSMIKKKDVTDKIIRYIFNSLIIPRIEYRSQVQVLTKDECNSFKALYMKTIKNKLGFAATAPNIIITNSFFYGLIDLYQRQLEEKITSFMIQINNPGLLGTITNLRLNNIQHALSLPRSPLFGLMTDDFTQYRRFKTQKQLMKRVKKSHLVNLIFLLQEHELSISESPPQIPSRDDNISISFNFE</sequence>
<dbReference type="PROSITE" id="PS50158">
    <property type="entry name" value="ZF_CCHC"/>
    <property type="match status" value="1"/>
</dbReference>
<evidence type="ECO:0000313" key="4">
    <source>
        <dbReference type="EMBL" id="GES98354.1"/>
    </source>
</evidence>
<dbReference type="InterPro" id="IPR005135">
    <property type="entry name" value="Endo/exonuclease/phosphatase"/>
</dbReference>
<accession>A0A8H3M8C0</accession>
<protein>
    <recommendedName>
        <fullName evidence="3">CCHC-type domain-containing protein</fullName>
    </recommendedName>
</protein>
<comment type="caution">
    <text evidence="4">The sequence shown here is derived from an EMBL/GenBank/DDBJ whole genome shotgun (WGS) entry which is preliminary data.</text>
</comment>
<dbReference type="InterPro" id="IPR000477">
    <property type="entry name" value="RT_dom"/>
</dbReference>
<keyword evidence="1" id="KW-0863">Zinc-finger</keyword>
<keyword evidence="1" id="KW-0479">Metal-binding</keyword>
<dbReference type="Pfam" id="PF03372">
    <property type="entry name" value="Exo_endo_phos"/>
    <property type="match status" value="1"/>
</dbReference>
<feature type="compositionally biased region" description="Polar residues" evidence="2">
    <location>
        <begin position="42"/>
        <end position="58"/>
    </location>
</feature>
<evidence type="ECO:0000259" key="3">
    <source>
        <dbReference type="PROSITE" id="PS50158"/>
    </source>
</evidence>
<dbReference type="PANTHER" id="PTHR19446">
    <property type="entry name" value="REVERSE TRANSCRIPTASES"/>
    <property type="match status" value="1"/>
</dbReference>
<feature type="compositionally biased region" description="Low complexity" evidence="2">
    <location>
        <begin position="258"/>
        <end position="268"/>
    </location>
</feature>
<name>A0A8H3M8C0_9GLOM</name>
<evidence type="ECO:0000313" key="5">
    <source>
        <dbReference type="Proteomes" id="UP000615446"/>
    </source>
</evidence>
<dbReference type="Gene3D" id="3.60.10.10">
    <property type="entry name" value="Endonuclease/exonuclease/phosphatase"/>
    <property type="match status" value="1"/>
</dbReference>
<dbReference type="GO" id="GO:0008270">
    <property type="term" value="F:zinc ion binding"/>
    <property type="evidence" value="ECO:0007669"/>
    <property type="project" value="UniProtKB-KW"/>
</dbReference>
<feature type="compositionally biased region" description="Polar residues" evidence="2">
    <location>
        <begin position="278"/>
        <end position="296"/>
    </location>
</feature>
<dbReference type="EMBL" id="BLAL01000266">
    <property type="protein sequence ID" value="GES98354.1"/>
    <property type="molecule type" value="Genomic_DNA"/>
</dbReference>
<dbReference type="SUPFAM" id="SSF56219">
    <property type="entry name" value="DNase I-like"/>
    <property type="match status" value="1"/>
</dbReference>
<dbReference type="OrthoDB" id="416119at2759"/>
<dbReference type="InterPro" id="IPR001878">
    <property type="entry name" value="Znf_CCHC"/>
</dbReference>
<evidence type="ECO:0000256" key="2">
    <source>
        <dbReference type="SAM" id="MobiDB-lite"/>
    </source>
</evidence>
<gene>
    <name evidence="4" type="ORF">RCL2_002490700</name>
</gene>
<dbReference type="GO" id="GO:0003676">
    <property type="term" value="F:nucleic acid binding"/>
    <property type="evidence" value="ECO:0007669"/>
    <property type="project" value="InterPro"/>
</dbReference>
<evidence type="ECO:0000256" key="1">
    <source>
        <dbReference type="PROSITE-ProRule" id="PRU00047"/>
    </source>
</evidence>